<keyword evidence="1" id="KW-0472">Membrane</keyword>
<keyword evidence="1" id="KW-0812">Transmembrane</keyword>
<dbReference type="Proteomes" id="UP000199548">
    <property type="component" value="Unassembled WGS sequence"/>
</dbReference>
<evidence type="ECO:0000313" key="2">
    <source>
        <dbReference type="EMBL" id="SFH95333.1"/>
    </source>
</evidence>
<keyword evidence="3" id="KW-1185">Reference proteome</keyword>
<dbReference type="AlphaFoldDB" id="A0A1I3E914"/>
<gene>
    <name evidence="2" type="ORF">SAMN05192543_101739</name>
</gene>
<organism evidence="2 3">
    <name type="scientific">Paraburkholderia megapolitana</name>
    <dbReference type="NCBI Taxonomy" id="420953"/>
    <lineage>
        <taxon>Bacteria</taxon>
        <taxon>Pseudomonadati</taxon>
        <taxon>Pseudomonadota</taxon>
        <taxon>Betaproteobacteria</taxon>
        <taxon>Burkholderiales</taxon>
        <taxon>Burkholderiaceae</taxon>
        <taxon>Paraburkholderia</taxon>
    </lineage>
</organism>
<evidence type="ECO:0000313" key="3">
    <source>
        <dbReference type="Proteomes" id="UP000199548"/>
    </source>
</evidence>
<reference evidence="2 3" key="1">
    <citation type="submission" date="2016-10" db="EMBL/GenBank/DDBJ databases">
        <authorList>
            <person name="de Groot N.N."/>
        </authorList>
    </citation>
    <scope>NUCLEOTIDE SEQUENCE [LARGE SCALE GENOMIC DNA]</scope>
    <source>
        <strain evidence="2 3">LMG 23650</strain>
    </source>
</reference>
<dbReference type="EMBL" id="FOQU01000001">
    <property type="protein sequence ID" value="SFH95333.1"/>
    <property type="molecule type" value="Genomic_DNA"/>
</dbReference>
<dbReference type="RefSeq" id="WP_091007508.1">
    <property type="nucleotide sequence ID" value="NZ_CP041743.1"/>
</dbReference>
<proteinExistence type="predicted"/>
<keyword evidence="1" id="KW-1133">Transmembrane helix</keyword>
<feature type="transmembrane region" description="Helical" evidence="1">
    <location>
        <begin position="38"/>
        <end position="57"/>
    </location>
</feature>
<accession>A0A1I3E914</accession>
<dbReference type="OrthoDB" id="9991495at2"/>
<sequence>MPRKLVLPLILISIGVLIELFHPFNAMAATLGPGWGDLLNGSAGLACLVVALVVVLITRKREG</sequence>
<protein>
    <submittedName>
        <fullName evidence="2">Uncharacterized protein</fullName>
    </submittedName>
</protein>
<name>A0A1I3E914_9BURK</name>
<evidence type="ECO:0000256" key="1">
    <source>
        <dbReference type="SAM" id="Phobius"/>
    </source>
</evidence>